<dbReference type="Proteomes" id="UP000198649">
    <property type="component" value="Unassembled WGS sequence"/>
</dbReference>
<feature type="domain" description="Acyl-CoA thioesterase-like C-terminal" evidence="2">
    <location>
        <begin position="145"/>
        <end position="272"/>
    </location>
</feature>
<dbReference type="Gene3D" id="2.40.160.210">
    <property type="entry name" value="Acyl-CoA thioesterase, double hotdog domain"/>
    <property type="match status" value="1"/>
</dbReference>
<name>A0A1I3FV52_9ACTN</name>
<keyword evidence="4" id="KW-1185">Reference proteome</keyword>
<dbReference type="InterPro" id="IPR029069">
    <property type="entry name" value="HotDog_dom_sf"/>
</dbReference>
<reference evidence="3 4" key="1">
    <citation type="submission" date="2016-10" db="EMBL/GenBank/DDBJ databases">
        <authorList>
            <person name="de Groot N.N."/>
        </authorList>
    </citation>
    <scope>NUCLEOTIDE SEQUENCE [LARGE SCALE GENOMIC DNA]</scope>
    <source>
        <strain evidence="3 4">CGMCC 1.11156</strain>
    </source>
</reference>
<dbReference type="InterPro" id="IPR049450">
    <property type="entry name" value="ACOT8-like_C"/>
</dbReference>
<gene>
    <name evidence="3" type="ORF">SAMN05216561_105167</name>
</gene>
<proteinExistence type="predicted"/>
<protein>
    <submittedName>
        <fullName evidence="3">Thioesterase-like superfamily protein</fullName>
    </submittedName>
</protein>
<sequence length="282" mass="29585">MAGAYVGCGHNGAVTSGADSAYFERLGATSFRATDHVGGAWDTATQHVAPALGLMVHAVEADLRSRRDDALVVGRLSFDILGTMPVDVVDIEVAVVRPGRTIELVEARLGHTGRDVVRLRAWLLRPGETSHLAGSAFAALPSPDQTPVWDGTSLWPGGFIGSVDVRRHLHEPGRGTYWVRSRVPLLAGEQVSPLAATAGLFDIANGMVVRADPQHVAFPNVDLTAHLFRAPAPGWVGFDTTVSFGAGGLGVTSTVLHDVDGPVGTMSQALTVRPVSAPSAPR</sequence>
<dbReference type="SUPFAM" id="SSF54637">
    <property type="entry name" value="Thioesterase/thiol ester dehydrase-isomerase"/>
    <property type="match status" value="1"/>
</dbReference>
<evidence type="ECO:0000313" key="4">
    <source>
        <dbReference type="Proteomes" id="UP000198649"/>
    </source>
</evidence>
<dbReference type="Pfam" id="PF20789">
    <property type="entry name" value="4HBT_3C"/>
    <property type="match status" value="1"/>
</dbReference>
<evidence type="ECO:0000313" key="3">
    <source>
        <dbReference type="EMBL" id="SFI15079.1"/>
    </source>
</evidence>
<accession>A0A1I3FV52</accession>
<dbReference type="InterPro" id="IPR049449">
    <property type="entry name" value="TesB_ACOT8-like_N"/>
</dbReference>
<evidence type="ECO:0000259" key="1">
    <source>
        <dbReference type="Pfam" id="PF13622"/>
    </source>
</evidence>
<dbReference type="InterPro" id="IPR042171">
    <property type="entry name" value="Acyl-CoA_hotdog"/>
</dbReference>
<dbReference type="EMBL" id="FOQG01000005">
    <property type="protein sequence ID" value="SFI15079.1"/>
    <property type="molecule type" value="Genomic_DNA"/>
</dbReference>
<dbReference type="OrthoDB" id="1413770at2"/>
<dbReference type="Pfam" id="PF13622">
    <property type="entry name" value="4HBT_3"/>
    <property type="match status" value="1"/>
</dbReference>
<organism evidence="3 4">
    <name type="scientific">Nocardioides psychrotolerans</name>
    <dbReference type="NCBI Taxonomy" id="1005945"/>
    <lineage>
        <taxon>Bacteria</taxon>
        <taxon>Bacillati</taxon>
        <taxon>Actinomycetota</taxon>
        <taxon>Actinomycetes</taxon>
        <taxon>Propionibacteriales</taxon>
        <taxon>Nocardioidaceae</taxon>
        <taxon>Nocardioides</taxon>
    </lineage>
</organism>
<feature type="domain" description="Acyl-CoA thioesterase-like N-terminal HotDog" evidence="1">
    <location>
        <begin position="40"/>
        <end position="123"/>
    </location>
</feature>
<evidence type="ECO:0000259" key="2">
    <source>
        <dbReference type="Pfam" id="PF20789"/>
    </source>
</evidence>
<dbReference type="AlphaFoldDB" id="A0A1I3FV52"/>